<sequence>MSTAVVNLVEHSAAVPAVPDTVLSDPDAALAGRFKSAPVRYLALLAVGLSPESMELLVSVTDRLRAAEGALRDPLTADLD</sequence>
<dbReference type="EMBL" id="JBIAMX010000004">
    <property type="protein sequence ID" value="MFF0543139.1"/>
    <property type="molecule type" value="Genomic_DNA"/>
</dbReference>
<name>A0ABW6PL66_9NOCA</name>
<protein>
    <submittedName>
        <fullName evidence="1">Uncharacterized protein</fullName>
    </submittedName>
</protein>
<evidence type="ECO:0000313" key="2">
    <source>
        <dbReference type="Proteomes" id="UP001601444"/>
    </source>
</evidence>
<proteinExistence type="predicted"/>
<reference evidence="1 2" key="1">
    <citation type="submission" date="2024-10" db="EMBL/GenBank/DDBJ databases">
        <title>The Natural Products Discovery Center: Release of the First 8490 Sequenced Strains for Exploring Actinobacteria Biosynthetic Diversity.</title>
        <authorList>
            <person name="Kalkreuter E."/>
            <person name="Kautsar S.A."/>
            <person name="Yang D."/>
            <person name="Bader C.D."/>
            <person name="Teijaro C.N."/>
            <person name="Fluegel L."/>
            <person name="Davis C.M."/>
            <person name="Simpson J.R."/>
            <person name="Lauterbach L."/>
            <person name="Steele A.D."/>
            <person name="Gui C."/>
            <person name="Meng S."/>
            <person name="Li G."/>
            <person name="Viehrig K."/>
            <person name="Ye F."/>
            <person name="Su P."/>
            <person name="Kiefer A.F."/>
            <person name="Nichols A."/>
            <person name="Cepeda A.J."/>
            <person name="Yan W."/>
            <person name="Fan B."/>
            <person name="Jiang Y."/>
            <person name="Adhikari A."/>
            <person name="Zheng C.-J."/>
            <person name="Schuster L."/>
            <person name="Cowan T.M."/>
            <person name="Smanski M.J."/>
            <person name="Chevrette M.G."/>
            <person name="De Carvalho L.P.S."/>
            <person name="Shen B."/>
        </authorList>
    </citation>
    <scope>NUCLEOTIDE SEQUENCE [LARGE SCALE GENOMIC DNA]</scope>
    <source>
        <strain evidence="1 2">NPDC004045</strain>
    </source>
</reference>
<evidence type="ECO:0000313" key="1">
    <source>
        <dbReference type="EMBL" id="MFF0543139.1"/>
    </source>
</evidence>
<organism evidence="1 2">
    <name type="scientific">Nocardia thailandica</name>
    <dbReference type="NCBI Taxonomy" id="257275"/>
    <lineage>
        <taxon>Bacteria</taxon>
        <taxon>Bacillati</taxon>
        <taxon>Actinomycetota</taxon>
        <taxon>Actinomycetes</taxon>
        <taxon>Mycobacteriales</taxon>
        <taxon>Nocardiaceae</taxon>
        <taxon>Nocardia</taxon>
    </lineage>
</organism>
<accession>A0ABW6PL66</accession>
<comment type="caution">
    <text evidence="1">The sequence shown here is derived from an EMBL/GenBank/DDBJ whole genome shotgun (WGS) entry which is preliminary data.</text>
</comment>
<dbReference type="RefSeq" id="WP_387699805.1">
    <property type="nucleotide sequence ID" value="NZ_JBIAMX010000004.1"/>
</dbReference>
<keyword evidence="2" id="KW-1185">Reference proteome</keyword>
<dbReference type="Proteomes" id="UP001601444">
    <property type="component" value="Unassembled WGS sequence"/>
</dbReference>
<gene>
    <name evidence="1" type="ORF">ACFYTF_09890</name>
</gene>